<sequence length="24" mass="2936">MSRIHFNSFLCGHFSLFSRVSNWY</sequence>
<proteinExistence type="predicted"/>
<evidence type="ECO:0000313" key="1">
    <source>
        <dbReference type="EMBL" id="JAH53179.1"/>
    </source>
</evidence>
<reference evidence="1" key="1">
    <citation type="submission" date="2014-11" db="EMBL/GenBank/DDBJ databases">
        <authorList>
            <person name="Amaro Gonzalez C."/>
        </authorList>
    </citation>
    <scope>NUCLEOTIDE SEQUENCE</scope>
</reference>
<accession>A0A0E9THL7</accession>
<name>A0A0E9THL7_ANGAN</name>
<dbReference type="EMBL" id="GBXM01055398">
    <property type="protein sequence ID" value="JAH53179.1"/>
    <property type="molecule type" value="Transcribed_RNA"/>
</dbReference>
<dbReference type="AlphaFoldDB" id="A0A0E9THL7"/>
<reference evidence="1" key="2">
    <citation type="journal article" date="2015" name="Fish Shellfish Immunol.">
        <title>Early steps in the European eel (Anguilla anguilla)-Vibrio vulnificus interaction in the gills: Role of the RtxA13 toxin.</title>
        <authorList>
            <person name="Callol A."/>
            <person name="Pajuelo D."/>
            <person name="Ebbesson L."/>
            <person name="Teles M."/>
            <person name="MacKenzie S."/>
            <person name="Amaro C."/>
        </authorList>
    </citation>
    <scope>NUCLEOTIDE SEQUENCE</scope>
</reference>
<organism evidence="1">
    <name type="scientific">Anguilla anguilla</name>
    <name type="common">European freshwater eel</name>
    <name type="synonym">Muraena anguilla</name>
    <dbReference type="NCBI Taxonomy" id="7936"/>
    <lineage>
        <taxon>Eukaryota</taxon>
        <taxon>Metazoa</taxon>
        <taxon>Chordata</taxon>
        <taxon>Craniata</taxon>
        <taxon>Vertebrata</taxon>
        <taxon>Euteleostomi</taxon>
        <taxon>Actinopterygii</taxon>
        <taxon>Neopterygii</taxon>
        <taxon>Teleostei</taxon>
        <taxon>Anguilliformes</taxon>
        <taxon>Anguillidae</taxon>
        <taxon>Anguilla</taxon>
    </lineage>
</organism>
<protein>
    <submittedName>
        <fullName evidence="1">Uncharacterized protein</fullName>
    </submittedName>
</protein>